<name>A0A1H5AEJ8_9PSEU</name>
<proteinExistence type="predicted"/>
<protein>
    <recommendedName>
        <fullName evidence="4">Peptidase inhibitor family I36</fullName>
    </recommendedName>
</protein>
<dbReference type="AlphaFoldDB" id="A0A1H5AEJ8"/>
<dbReference type="EMBL" id="FNSO01000004">
    <property type="protein sequence ID" value="SED40793.1"/>
    <property type="molecule type" value="Genomic_DNA"/>
</dbReference>
<dbReference type="RefSeq" id="WP_143060762.1">
    <property type="nucleotide sequence ID" value="NZ_FNSO01000004.1"/>
</dbReference>
<sequence length="189" mass="20223">MLVESMVLRAIPMSVLALAVVAGPGAASTSAVPREFAVQGTSAGLTSAQITTLQSRTERYLAVMGGRQTGLNKIDLDGKGTVSIALPGEAHPRNLPGTTSDYCGWLTGAPYGRFCAYSGTWYTGDSIDMYYCDRYTIGFSGPGSWDNNQSTGTRARMYNNVNRVVYTTPPAASHDRDGNWTGIAYVRNC</sequence>
<feature type="chain" id="PRO_5038471056" description="Peptidase inhibitor family I36" evidence="1">
    <location>
        <begin position="20"/>
        <end position="189"/>
    </location>
</feature>
<dbReference type="OrthoDB" id="3541237at2"/>
<evidence type="ECO:0000313" key="3">
    <source>
        <dbReference type="Proteomes" id="UP000199622"/>
    </source>
</evidence>
<organism evidence="2 3">
    <name type="scientific">Amycolatopsis tolypomycina</name>
    <dbReference type="NCBI Taxonomy" id="208445"/>
    <lineage>
        <taxon>Bacteria</taxon>
        <taxon>Bacillati</taxon>
        <taxon>Actinomycetota</taxon>
        <taxon>Actinomycetes</taxon>
        <taxon>Pseudonocardiales</taxon>
        <taxon>Pseudonocardiaceae</taxon>
        <taxon>Amycolatopsis</taxon>
    </lineage>
</organism>
<gene>
    <name evidence="2" type="ORF">SAMN04489727_7748</name>
</gene>
<keyword evidence="3" id="KW-1185">Reference proteome</keyword>
<evidence type="ECO:0008006" key="4">
    <source>
        <dbReference type="Google" id="ProtNLM"/>
    </source>
</evidence>
<dbReference type="STRING" id="208445.SAMN04489727_7748"/>
<evidence type="ECO:0000256" key="1">
    <source>
        <dbReference type="SAM" id="SignalP"/>
    </source>
</evidence>
<feature type="signal peptide" evidence="1">
    <location>
        <begin position="1"/>
        <end position="19"/>
    </location>
</feature>
<accession>A0A1H5AEJ8</accession>
<dbReference type="Proteomes" id="UP000199622">
    <property type="component" value="Unassembled WGS sequence"/>
</dbReference>
<keyword evidence="1" id="KW-0732">Signal</keyword>
<evidence type="ECO:0000313" key="2">
    <source>
        <dbReference type="EMBL" id="SED40793.1"/>
    </source>
</evidence>
<reference evidence="3" key="1">
    <citation type="submission" date="2016-10" db="EMBL/GenBank/DDBJ databases">
        <authorList>
            <person name="Varghese N."/>
            <person name="Submissions S."/>
        </authorList>
    </citation>
    <scope>NUCLEOTIDE SEQUENCE [LARGE SCALE GENOMIC DNA]</scope>
    <source>
        <strain evidence="3">DSM 44544</strain>
    </source>
</reference>